<proteinExistence type="inferred from homology"/>
<evidence type="ECO:0000256" key="6">
    <source>
        <dbReference type="HAMAP-Rule" id="MF_00031"/>
    </source>
</evidence>
<dbReference type="GO" id="GO:0006281">
    <property type="term" value="P:DNA repair"/>
    <property type="evidence" value="ECO:0007669"/>
    <property type="project" value="UniProtKB-UniRule"/>
</dbReference>
<comment type="subcellular location">
    <subcellularLocation>
        <location evidence="6">Cytoplasm</location>
    </subcellularLocation>
</comment>
<keyword evidence="1 6" id="KW-0963">Cytoplasm</keyword>
<reference evidence="8 9" key="1">
    <citation type="journal article" date="2014" name="Genome Biol. Evol.">
        <title>Comparative Genomics of the Campylobacter lari Group.</title>
        <authorList>
            <person name="Miller W.G."/>
            <person name="Yee E."/>
            <person name="Chapman M.H."/>
            <person name="Smith T.P."/>
            <person name="Bono J.L."/>
            <person name="Huynh S."/>
            <person name="Parker C.T."/>
            <person name="Vandamme P."/>
            <person name="Luong K."/>
            <person name="Korlach J."/>
        </authorList>
    </citation>
    <scope>NUCLEOTIDE SEQUENCE [LARGE SCALE GENOMIC DNA]</scope>
    <source>
        <strain evidence="8 9">LMG 24374</strain>
    </source>
</reference>
<dbReference type="InterPro" id="IPR003583">
    <property type="entry name" value="Hlx-hairpin-Hlx_DNA-bd_motif"/>
</dbReference>
<dbReference type="Pfam" id="PF07499">
    <property type="entry name" value="RuvA_C"/>
    <property type="match status" value="1"/>
</dbReference>
<dbReference type="EMBL" id="CP007772">
    <property type="protein sequence ID" value="AJC90524.1"/>
    <property type="molecule type" value="Genomic_DNA"/>
</dbReference>
<evidence type="ECO:0000313" key="8">
    <source>
        <dbReference type="EMBL" id="AJC90524.1"/>
    </source>
</evidence>
<sequence length="183" mass="19912">MIVAIEGVVSKKEPTFIVLKTANGVSYGVYVSLFCSSGIEVNQKIELSITQIIKEDSHKLYGFLDINEQKMFELLIKISGIGATTAMALCSSLDTNTFYAALQNGDESVFKKVPGIGPKSAKRIIAELSDAKIHIENSNQDQAQALAALLSLGFKQENILKVLRTCESKNTSELIKEALKKLG</sequence>
<keyword evidence="2 6" id="KW-0227">DNA damage</keyword>
<dbReference type="SUPFAM" id="SSF50249">
    <property type="entry name" value="Nucleic acid-binding proteins"/>
    <property type="match status" value="1"/>
</dbReference>
<comment type="similarity">
    <text evidence="6">Belongs to the RuvA family.</text>
</comment>
<protein>
    <recommendedName>
        <fullName evidence="6">Holliday junction branch migration complex subunit RuvA</fullName>
    </recommendedName>
</protein>
<dbReference type="AlphaFoldDB" id="A0A0A8HCB9"/>
<dbReference type="GO" id="GO:0005524">
    <property type="term" value="F:ATP binding"/>
    <property type="evidence" value="ECO:0007669"/>
    <property type="project" value="InterPro"/>
</dbReference>
<dbReference type="Gene3D" id="2.40.50.140">
    <property type="entry name" value="Nucleic acid-binding proteins"/>
    <property type="match status" value="1"/>
</dbReference>
<comment type="function">
    <text evidence="6">The RuvA-RuvB-RuvC complex processes Holliday junction (HJ) DNA during genetic recombination and DNA repair, while the RuvA-RuvB complex plays an important role in the rescue of blocked DNA replication forks via replication fork reversal (RFR). RuvA specifically binds to HJ cruciform DNA, conferring on it an open structure. The RuvB hexamer acts as an ATP-dependent pump, pulling dsDNA into and through the RuvAB complex. HJ branch migration allows RuvC to scan DNA until it finds its consensus sequence, where it cleaves and resolves the cruciform DNA.</text>
</comment>
<dbReference type="Proteomes" id="UP000031135">
    <property type="component" value="Chromosome"/>
</dbReference>
<dbReference type="SUPFAM" id="SSF47781">
    <property type="entry name" value="RuvA domain 2-like"/>
    <property type="match status" value="1"/>
</dbReference>
<evidence type="ECO:0000256" key="1">
    <source>
        <dbReference type="ARBA" id="ARBA00022490"/>
    </source>
</evidence>
<dbReference type="GO" id="GO:0009379">
    <property type="term" value="C:Holliday junction helicase complex"/>
    <property type="evidence" value="ECO:0007669"/>
    <property type="project" value="InterPro"/>
</dbReference>
<comment type="domain">
    <text evidence="6">Has three domains with a flexible linker between the domains II and III and assumes an 'L' shape. Domain III is highly mobile and contacts RuvB.</text>
</comment>
<feature type="region of interest" description="Domain I" evidence="6">
    <location>
        <begin position="1"/>
        <end position="64"/>
    </location>
</feature>
<dbReference type="GO" id="GO:0005737">
    <property type="term" value="C:cytoplasm"/>
    <property type="evidence" value="ECO:0007669"/>
    <property type="project" value="UniProtKB-SubCell"/>
</dbReference>
<evidence type="ECO:0000256" key="5">
    <source>
        <dbReference type="ARBA" id="ARBA00023204"/>
    </source>
</evidence>
<comment type="subunit">
    <text evidence="6">Homotetramer. Forms an RuvA(8)-RuvB(12)-Holliday junction (HJ) complex. HJ DNA is sandwiched between 2 RuvA tetramers; dsDNA enters through RuvA and exits via RuvB. An RuvB hexamer assembles on each DNA strand where it exits the tetramer. Each RuvB hexamer is contacted by two RuvA subunits (via domain III) on 2 adjacent RuvB subunits; this complex drives branch migration. In the full resolvosome a probable DNA-RuvA(4)-RuvB(12)-RuvC(2) complex forms which resolves the HJ.</text>
</comment>
<dbReference type="RefSeq" id="WP_039663376.1">
    <property type="nucleotide sequence ID" value="NZ_CP007772.1"/>
</dbReference>
<evidence type="ECO:0000256" key="4">
    <source>
        <dbReference type="ARBA" id="ARBA00023172"/>
    </source>
</evidence>
<dbReference type="KEGG" id="csm:CSUB8521_0673"/>
<dbReference type="NCBIfam" id="TIGR00084">
    <property type="entry name" value="ruvA"/>
    <property type="match status" value="1"/>
</dbReference>
<dbReference type="OrthoDB" id="5293449at2"/>
<dbReference type="Pfam" id="PF01330">
    <property type="entry name" value="RuvA_N"/>
    <property type="match status" value="1"/>
</dbReference>
<dbReference type="GO" id="GO:0000400">
    <property type="term" value="F:four-way junction DNA binding"/>
    <property type="evidence" value="ECO:0007669"/>
    <property type="project" value="UniProtKB-UniRule"/>
</dbReference>
<dbReference type="GO" id="GO:0009378">
    <property type="term" value="F:four-way junction helicase activity"/>
    <property type="evidence" value="ECO:0007669"/>
    <property type="project" value="InterPro"/>
</dbReference>
<dbReference type="GO" id="GO:0016787">
    <property type="term" value="F:hydrolase activity"/>
    <property type="evidence" value="ECO:0007669"/>
    <property type="project" value="UniProtKB-KW"/>
</dbReference>
<feature type="domain" description="Helix-hairpin-helix DNA-binding motif class 1" evidence="7">
    <location>
        <begin position="108"/>
        <end position="127"/>
    </location>
</feature>
<evidence type="ECO:0000256" key="2">
    <source>
        <dbReference type="ARBA" id="ARBA00022763"/>
    </source>
</evidence>
<name>A0A0A8HCB9_9BACT</name>
<comment type="caution">
    <text evidence="6">Lacks conserved residue(s) required for the propagation of feature annotation.</text>
</comment>
<organism evidence="8 9">
    <name type="scientific">Campylobacter subantarcticus LMG 24374</name>
    <dbReference type="NCBI Taxonomy" id="1388751"/>
    <lineage>
        <taxon>Bacteria</taxon>
        <taxon>Pseudomonadati</taxon>
        <taxon>Campylobacterota</taxon>
        <taxon>Epsilonproteobacteria</taxon>
        <taxon>Campylobacterales</taxon>
        <taxon>Campylobacteraceae</taxon>
        <taxon>Campylobacter</taxon>
    </lineage>
</organism>
<dbReference type="InterPro" id="IPR011114">
    <property type="entry name" value="RuvA_C"/>
</dbReference>
<dbReference type="GO" id="GO:0048476">
    <property type="term" value="C:Holliday junction resolvase complex"/>
    <property type="evidence" value="ECO:0007669"/>
    <property type="project" value="UniProtKB-UniRule"/>
</dbReference>
<dbReference type="SUPFAM" id="SSF46929">
    <property type="entry name" value="DNA helicase RuvA subunit, C-terminal domain"/>
    <property type="match status" value="1"/>
</dbReference>
<dbReference type="Pfam" id="PF14520">
    <property type="entry name" value="HHH_5"/>
    <property type="match status" value="1"/>
</dbReference>
<dbReference type="Gene3D" id="1.10.150.20">
    <property type="entry name" value="5' to 3' exonuclease, C-terminal subdomain"/>
    <property type="match status" value="1"/>
</dbReference>
<evidence type="ECO:0000256" key="3">
    <source>
        <dbReference type="ARBA" id="ARBA00023125"/>
    </source>
</evidence>
<keyword evidence="5 6" id="KW-0234">DNA repair</keyword>
<keyword evidence="3 6" id="KW-0238">DNA-binding</keyword>
<feature type="domain" description="Helix-hairpin-helix DNA-binding motif class 1" evidence="7">
    <location>
        <begin position="73"/>
        <end position="92"/>
    </location>
</feature>
<keyword evidence="4 6" id="KW-0233">DNA recombination</keyword>
<dbReference type="SMART" id="SM00278">
    <property type="entry name" value="HhH1"/>
    <property type="match status" value="2"/>
</dbReference>
<gene>
    <name evidence="6 8" type="primary">ruvA</name>
    <name evidence="8" type="ORF">CSUB8521_0673</name>
</gene>
<feature type="region of interest" description="Domain III" evidence="6">
    <location>
        <begin position="144"/>
        <end position="183"/>
    </location>
</feature>
<dbReference type="HOGENOM" id="CLU_087936_3_1_7"/>
<evidence type="ECO:0000313" key="9">
    <source>
        <dbReference type="Proteomes" id="UP000031135"/>
    </source>
</evidence>
<dbReference type="InterPro" id="IPR000085">
    <property type="entry name" value="RuvA"/>
</dbReference>
<keyword evidence="8" id="KW-0378">Hydrolase</keyword>
<dbReference type="GO" id="GO:0006310">
    <property type="term" value="P:DNA recombination"/>
    <property type="evidence" value="ECO:0007669"/>
    <property type="project" value="UniProtKB-UniRule"/>
</dbReference>
<dbReference type="InterPro" id="IPR010994">
    <property type="entry name" value="RuvA_2-like"/>
</dbReference>
<evidence type="ECO:0000259" key="7">
    <source>
        <dbReference type="SMART" id="SM00278"/>
    </source>
</evidence>
<dbReference type="Gene3D" id="1.10.8.10">
    <property type="entry name" value="DNA helicase RuvA subunit, C-terminal domain"/>
    <property type="match status" value="1"/>
</dbReference>
<dbReference type="HAMAP" id="MF_00031">
    <property type="entry name" value="DNA_HJ_migration_RuvA"/>
    <property type="match status" value="1"/>
</dbReference>
<dbReference type="InterPro" id="IPR036267">
    <property type="entry name" value="RuvA_C_sf"/>
</dbReference>
<accession>A0A0A8HCB9</accession>
<dbReference type="InterPro" id="IPR013849">
    <property type="entry name" value="DNA_helicase_Holl-junc_RuvA_I"/>
</dbReference>
<dbReference type="InterPro" id="IPR012340">
    <property type="entry name" value="NA-bd_OB-fold"/>
</dbReference>